<dbReference type="Gene3D" id="1.20.58.2200">
    <property type="match status" value="1"/>
</dbReference>
<dbReference type="InterPro" id="IPR038440">
    <property type="entry name" value="FimV_C_sf"/>
</dbReference>
<dbReference type="EMBL" id="CP124755">
    <property type="protein sequence ID" value="WGZ90656.1"/>
    <property type="molecule type" value="Genomic_DNA"/>
</dbReference>
<organism evidence="4">
    <name type="scientific">Candidatus Thiocaldithrix dubininis</name>
    <dbReference type="NCBI Taxonomy" id="3080823"/>
    <lineage>
        <taxon>Bacteria</taxon>
        <taxon>Pseudomonadati</taxon>
        <taxon>Pseudomonadota</taxon>
        <taxon>Gammaproteobacteria</taxon>
        <taxon>Thiotrichales</taxon>
        <taxon>Thiotrichaceae</taxon>
        <taxon>Candidatus Thiocaldithrix</taxon>
    </lineage>
</organism>
<evidence type="ECO:0000256" key="2">
    <source>
        <dbReference type="SAM" id="MobiDB-lite"/>
    </source>
</evidence>
<reference evidence="4" key="1">
    <citation type="journal article" date="2023" name="Int. J. Mol. Sci.">
        <title>Metagenomics Revealed a New Genus 'Candidatus Thiocaldithrix dubininis' gen. nov., sp. nov. and a New Species 'Candidatus Thiothrix putei' sp. nov. in the Family Thiotrichaceae, Some Members of Which Have Traits of Both Na+- and H+-Motive Energetics.</title>
        <authorList>
            <person name="Ravin N.V."/>
            <person name="Muntyan M.S."/>
            <person name="Smolyakov D.D."/>
            <person name="Rudenko T.S."/>
            <person name="Beletsky A.V."/>
            <person name="Mardanov A.V."/>
            <person name="Grabovich M.Y."/>
        </authorList>
    </citation>
    <scope>NUCLEOTIDE SEQUENCE</scope>
    <source>
        <strain evidence="4">GKL-01</strain>
    </source>
</reference>
<proteinExistence type="predicted"/>
<evidence type="ECO:0000313" key="4">
    <source>
        <dbReference type="EMBL" id="WGZ90656.1"/>
    </source>
</evidence>
<dbReference type="AlphaFoldDB" id="A0AA95H9P0"/>
<feature type="compositionally biased region" description="Polar residues" evidence="2">
    <location>
        <begin position="131"/>
        <end position="148"/>
    </location>
</feature>
<dbReference type="NCBIfam" id="TIGR03504">
    <property type="entry name" value="FimV_Cterm"/>
    <property type="match status" value="1"/>
</dbReference>
<keyword evidence="3" id="KW-0472">Membrane</keyword>
<name>A0AA95H9P0_9GAMM</name>
<feature type="region of interest" description="Disordered" evidence="2">
    <location>
        <begin position="124"/>
        <end position="148"/>
    </location>
</feature>
<sequence>MSQKIISPKLAVALVLTGILSGVNTSVAKEREWVIKSNDTLSKIVERYYPSIRNKKAVIRAIVQDNPNAFRRGNAHDLILGKVLILPEPDRFKNTTTKAETDSTASDASKVVEPVAVVEPVNEAPETVAESTSAEAPATNKSASNVPSNVKENIDELEEGRKELEETLKLVEEENASLQSMVGKYEEQKHAQDAQIAKLEDQVKQLEANLKNTDSTKAVTPAPAVAPVAAASEDSAAISKQLAEKERVTETLKTQLAETKRQNDALQEELQTKITTMESNSSNNLPWIISALLALVMLPLLWLLKQKMQALPTVSVANQALKKEPVAKPVTQAAAPKVADPLPTATITTSTATVTPVVSNARADDHSDDNLEADIKLDMARAYMDLRNASAAAEILQDVLVEGGARQRQEAREILSFIS</sequence>
<feature type="coiled-coil region" evidence="1">
    <location>
        <begin position="154"/>
        <end position="216"/>
    </location>
</feature>
<accession>A0AA95H9P0</accession>
<gene>
    <name evidence="4" type="ORF">QJT80_14365</name>
</gene>
<feature type="transmembrane region" description="Helical" evidence="3">
    <location>
        <begin position="285"/>
        <end position="304"/>
    </location>
</feature>
<dbReference type="KEGG" id="tdu:QJT80_14365"/>
<evidence type="ECO:0000256" key="1">
    <source>
        <dbReference type="SAM" id="Coils"/>
    </source>
</evidence>
<protein>
    <submittedName>
        <fullName evidence="4">FimV/HubP family polar landmark protein</fullName>
    </submittedName>
</protein>
<evidence type="ECO:0000256" key="3">
    <source>
        <dbReference type="SAM" id="Phobius"/>
    </source>
</evidence>
<keyword evidence="1" id="KW-0175">Coiled coil</keyword>
<dbReference type="Proteomes" id="UP001300672">
    <property type="component" value="Chromosome"/>
</dbReference>
<dbReference type="InterPro" id="IPR020011">
    <property type="entry name" value="FimV_C"/>
</dbReference>
<feature type="coiled-coil region" evidence="1">
    <location>
        <begin position="242"/>
        <end position="276"/>
    </location>
</feature>
<keyword evidence="3" id="KW-1133">Transmembrane helix</keyword>
<reference evidence="4" key="2">
    <citation type="submission" date="2023-04" db="EMBL/GenBank/DDBJ databases">
        <authorList>
            <person name="Beletskiy A.V."/>
            <person name="Mardanov A.V."/>
            <person name="Ravin N.V."/>
        </authorList>
    </citation>
    <scope>NUCLEOTIDE SEQUENCE</scope>
    <source>
        <strain evidence="4">GKL-01</strain>
    </source>
</reference>
<keyword evidence="3" id="KW-0812">Transmembrane</keyword>